<dbReference type="RefSeq" id="WP_058635617.1">
    <property type="nucleotide sequence ID" value="NZ_LDPZ01000030.1"/>
</dbReference>
<protein>
    <submittedName>
        <fullName evidence="8">Flagellar biosynthesis protein FliR</fullName>
    </submittedName>
</protein>
<dbReference type="Proteomes" id="UP000078272">
    <property type="component" value="Unassembled WGS sequence"/>
</dbReference>
<proteinExistence type="inferred from homology"/>
<comment type="subcellular location">
    <subcellularLocation>
        <location evidence="1">Cell membrane</location>
        <topology evidence="1">Multi-pass membrane protein</topology>
    </subcellularLocation>
</comment>
<sequence length="251" mass="26866">MTADAQALIIALFLIFCRIGSCLMMLPGYSSARIPTHIRLFVAIAVALSVAPRLLPQVLPLVQTASDDMRIYMTVGEILNGLLIGLLGRVFMLALQFSGSVMANAIGMGQSLGVPLEGHEADPALVSLITLTATVMIFSLNLHAEIVNALVASYKAMPVELGFSIRSGLNSLVDNLAQTFMLCLRISSPFVVYAVIVNFAIGLANKMTPAIPIYFISMPFVLAGGLLLLWFSAGNILSIFAGAYRQWVVMG</sequence>
<keyword evidence="8" id="KW-0282">Flagellum</keyword>
<evidence type="ECO:0000256" key="6">
    <source>
        <dbReference type="ARBA" id="ARBA00023136"/>
    </source>
</evidence>
<dbReference type="AlphaFoldDB" id="A0A175R7C2"/>
<keyword evidence="8" id="KW-0966">Cell projection</keyword>
<name>A0A175R7C2_9HYPH</name>
<keyword evidence="3" id="KW-1003">Cell membrane</keyword>
<dbReference type="Pfam" id="PF01311">
    <property type="entry name" value="Bac_export_1"/>
    <property type="match status" value="1"/>
</dbReference>
<keyword evidence="6 7" id="KW-0472">Membrane</keyword>
<feature type="transmembrane region" description="Helical" evidence="7">
    <location>
        <begin position="38"/>
        <end position="58"/>
    </location>
</feature>
<feature type="transmembrane region" description="Helical" evidence="7">
    <location>
        <begin position="6"/>
        <end position="26"/>
    </location>
</feature>
<evidence type="ECO:0000256" key="7">
    <source>
        <dbReference type="SAM" id="Phobius"/>
    </source>
</evidence>
<reference evidence="8 9" key="1">
    <citation type="journal article" date="2016" name="Front. Microbiol.">
        <title>Genomic Resource of Rice Seed Associated Bacteria.</title>
        <authorList>
            <person name="Midha S."/>
            <person name="Bansal K."/>
            <person name="Sharma S."/>
            <person name="Kumar N."/>
            <person name="Patil P.P."/>
            <person name="Chaudhry V."/>
            <person name="Patil P.B."/>
        </authorList>
    </citation>
    <scope>NUCLEOTIDE SEQUENCE [LARGE SCALE GENOMIC DNA]</scope>
    <source>
        <strain evidence="8 9">NS226</strain>
    </source>
</reference>
<dbReference type="GO" id="GO:0006605">
    <property type="term" value="P:protein targeting"/>
    <property type="evidence" value="ECO:0007669"/>
    <property type="project" value="InterPro"/>
</dbReference>
<keyword evidence="4 7" id="KW-0812">Transmembrane</keyword>
<accession>A0A175R7C2</accession>
<organism evidence="8 9">
    <name type="scientific">Aureimonas ureilytica</name>
    <dbReference type="NCBI Taxonomy" id="401562"/>
    <lineage>
        <taxon>Bacteria</taxon>
        <taxon>Pseudomonadati</taxon>
        <taxon>Pseudomonadota</taxon>
        <taxon>Alphaproteobacteria</taxon>
        <taxon>Hyphomicrobiales</taxon>
        <taxon>Aurantimonadaceae</taxon>
        <taxon>Aureimonas</taxon>
    </lineage>
</organism>
<comment type="caution">
    <text evidence="8">The sequence shown here is derived from an EMBL/GenBank/DDBJ whole genome shotgun (WGS) entry which is preliminary data.</text>
</comment>
<evidence type="ECO:0000256" key="2">
    <source>
        <dbReference type="ARBA" id="ARBA00009772"/>
    </source>
</evidence>
<dbReference type="STRING" id="401562.NS365_14120"/>
<keyword evidence="5 7" id="KW-1133">Transmembrane helix</keyword>
<evidence type="ECO:0000313" key="9">
    <source>
        <dbReference type="Proteomes" id="UP000078272"/>
    </source>
</evidence>
<dbReference type="PANTHER" id="PTHR30065">
    <property type="entry name" value="FLAGELLAR BIOSYNTHETIC PROTEIN FLIR"/>
    <property type="match status" value="1"/>
</dbReference>
<dbReference type="PANTHER" id="PTHR30065:SF1">
    <property type="entry name" value="SURFACE PRESENTATION OF ANTIGENS PROTEIN SPAR"/>
    <property type="match status" value="1"/>
</dbReference>
<dbReference type="GO" id="GO:0005886">
    <property type="term" value="C:plasma membrane"/>
    <property type="evidence" value="ECO:0007669"/>
    <property type="project" value="UniProtKB-SubCell"/>
</dbReference>
<feature type="transmembrane region" description="Helical" evidence="7">
    <location>
        <begin position="124"/>
        <end position="144"/>
    </location>
</feature>
<comment type="similarity">
    <text evidence="2">Belongs to the FliR/MopE/SpaR family.</text>
</comment>
<evidence type="ECO:0000256" key="4">
    <source>
        <dbReference type="ARBA" id="ARBA00022692"/>
    </source>
</evidence>
<evidence type="ECO:0000256" key="3">
    <source>
        <dbReference type="ARBA" id="ARBA00022475"/>
    </source>
</evidence>
<dbReference type="EMBL" id="LDPZ01000030">
    <property type="protein sequence ID" value="KTQ94122.1"/>
    <property type="molecule type" value="Genomic_DNA"/>
</dbReference>
<dbReference type="OrthoDB" id="9779817at2"/>
<evidence type="ECO:0000256" key="1">
    <source>
        <dbReference type="ARBA" id="ARBA00004651"/>
    </source>
</evidence>
<dbReference type="PRINTS" id="PR00953">
    <property type="entry name" value="TYPE3IMRPROT"/>
</dbReference>
<keyword evidence="8" id="KW-0969">Cilium</keyword>
<evidence type="ECO:0000256" key="5">
    <source>
        <dbReference type="ARBA" id="ARBA00022989"/>
    </source>
</evidence>
<feature type="transmembrane region" description="Helical" evidence="7">
    <location>
        <begin position="179"/>
        <end position="201"/>
    </location>
</feature>
<dbReference type="PATRIC" id="fig|401562.3.peg.2680"/>
<dbReference type="InterPro" id="IPR002010">
    <property type="entry name" value="T3SS_IM_R"/>
</dbReference>
<gene>
    <name evidence="8" type="ORF">NS226_14885</name>
</gene>
<feature type="transmembrane region" description="Helical" evidence="7">
    <location>
        <begin position="78"/>
        <end position="103"/>
    </location>
</feature>
<evidence type="ECO:0000313" key="8">
    <source>
        <dbReference type="EMBL" id="KTQ94122.1"/>
    </source>
</evidence>
<feature type="transmembrane region" description="Helical" evidence="7">
    <location>
        <begin position="213"/>
        <end position="241"/>
    </location>
</feature>